<keyword evidence="7 8" id="KW-0501">Molybdenum cofactor biosynthesis</keyword>
<evidence type="ECO:0000256" key="6">
    <source>
        <dbReference type="ARBA" id="ARBA00023134"/>
    </source>
</evidence>
<evidence type="ECO:0000256" key="2">
    <source>
        <dbReference type="ARBA" id="ARBA00022679"/>
    </source>
</evidence>
<evidence type="ECO:0000256" key="7">
    <source>
        <dbReference type="ARBA" id="ARBA00023150"/>
    </source>
</evidence>
<evidence type="ECO:0000256" key="3">
    <source>
        <dbReference type="ARBA" id="ARBA00022723"/>
    </source>
</evidence>
<dbReference type="SUPFAM" id="SSF53448">
    <property type="entry name" value="Nucleotide-diphospho-sugar transferases"/>
    <property type="match status" value="1"/>
</dbReference>
<feature type="binding site" evidence="8">
    <location>
        <position position="92"/>
    </location>
    <ligand>
        <name>GTP</name>
        <dbReference type="ChEBI" id="CHEBI:37565"/>
    </ligand>
</feature>
<dbReference type="HAMAP" id="MF_00316">
    <property type="entry name" value="MobA"/>
    <property type="match status" value="1"/>
</dbReference>
<protein>
    <recommendedName>
        <fullName evidence="8">Probable molybdenum cofactor guanylyltransferase</fullName>
        <shortName evidence="8">MoCo guanylyltransferase</shortName>
        <ecNumber evidence="8">2.7.7.77</ecNumber>
    </recommendedName>
    <alternativeName>
        <fullName evidence="8">GTP:molybdopterin guanylyltransferase</fullName>
    </alternativeName>
    <alternativeName>
        <fullName evidence="8">Mo-MPT guanylyltransferase</fullName>
    </alternativeName>
    <alternativeName>
        <fullName evidence="8">Molybdopterin guanylyltransferase</fullName>
    </alternativeName>
    <alternativeName>
        <fullName evidence="8">Molybdopterin-guanine dinucleotide synthase</fullName>
        <shortName evidence="8">MGD synthase</shortName>
    </alternativeName>
</protein>
<name>A0A1V4AQ63_9BACT</name>
<evidence type="ECO:0000256" key="5">
    <source>
        <dbReference type="ARBA" id="ARBA00022842"/>
    </source>
</evidence>
<dbReference type="GO" id="GO:0005525">
    <property type="term" value="F:GTP binding"/>
    <property type="evidence" value="ECO:0007669"/>
    <property type="project" value="UniProtKB-UniRule"/>
</dbReference>
<gene>
    <name evidence="8" type="primary">mobA</name>
    <name evidence="10" type="ORF">AYP45_15750</name>
</gene>
<proteinExistence type="inferred from homology"/>
<dbReference type="InterPro" id="IPR025877">
    <property type="entry name" value="MobA-like_NTP_Trfase"/>
</dbReference>
<dbReference type="Gene3D" id="3.90.550.10">
    <property type="entry name" value="Spore Coat Polysaccharide Biosynthesis Protein SpsA, Chain A"/>
    <property type="match status" value="1"/>
</dbReference>
<keyword evidence="2 8" id="KW-0808">Transferase</keyword>
<dbReference type="EC" id="2.7.7.77" evidence="8"/>
<feature type="binding site" evidence="8">
    <location>
        <position position="18"/>
    </location>
    <ligand>
        <name>GTP</name>
        <dbReference type="ChEBI" id="CHEBI:37565"/>
    </ligand>
</feature>
<evidence type="ECO:0000256" key="8">
    <source>
        <dbReference type="HAMAP-Rule" id="MF_00316"/>
    </source>
</evidence>
<dbReference type="GO" id="GO:0046872">
    <property type="term" value="F:metal ion binding"/>
    <property type="evidence" value="ECO:0007669"/>
    <property type="project" value="UniProtKB-KW"/>
</dbReference>
<evidence type="ECO:0000256" key="4">
    <source>
        <dbReference type="ARBA" id="ARBA00022741"/>
    </source>
</evidence>
<keyword evidence="1 8" id="KW-0963">Cytoplasm</keyword>
<dbReference type="GO" id="GO:0005737">
    <property type="term" value="C:cytoplasm"/>
    <property type="evidence" value="ECO:0007669"/>
    <property type="project" value="UniProtKB-SubCell"/>
</dbReference>
<keyword evidence="6 8" id="KW-0342">GTP-binding</keyword>
<dbReference type="PANTHER" id="PTHR19136:SF81">
    <property type="entry name" value="MOLYBDENUM COFACTOR GUANYLYLTRANSFERASE"/>
    <property type="match status" value="1"/>
</dbReference>
<organism evidence="10 11">
    <name type="scientific">Candidatus Brocadia carolinensis</name>
    <dbReference type="NCBI Taxonomy" id="1004156"/>
    <lineage>
        <taxon>Bacteria</taxon>
        <taxon>Pseudomonadati</taxon>
        <taxon>Planctomycetota</taxon>
        <taxon>Candidatus Brocadiia</taxon>
        <taxon>Candidatus Brocadiales</taxon>
        <taxon>Candidatus Brocadiaceae</taxon>
        <taxon>Candidatus Brocadia</taxon>
    </lineage>
</organism>
<comment type="similarity">
    <text evidence="8">Belongs to the MobA family.</text>
</comment>
<dbReference type="GO" id="GO:0061603">
    <property type="term" value="F:molybdenum cofactor guanylyltransferase activity"/>
    <property type="evidence" value="ECO:0007669"/>
    <property type="project" value="UniProtKB-EC"/>
</dbReference>
<dbReference type="STRING" id="1004156.AYP45_15750"/>
<comment type="cofactor">
    <cofactor evidence="8">
        <name>Mg(2+)</name>
        <dbReference type="ChEBI" id="CHEBI:18420"/>
    </cofactor>
</comment>
<keyword evidence="3 8" id="KW-0479">Metal-binding</keyword>
<comment type="function">
    <text evidence="8">Transfers a GMP moiety from GTP to Mo-molybdopterin (Mo-MPT) cofactor (Moco or molybdenum cofactor) to form Mo-molybdopterin guanine dinucleotide (Mo-MGD) cofactor.</text>
</comment>
<feature type="domain" description="MobA-like NTP transferase" evidence="9">
    <location>
        <begin position="3"/>
        <end position="147"/>
    </location>
</feature>
<evidence type="ECO:0000256" key="1">
    <source>
        <dbReference type="ARBA" id="ARBA00022490"/>
    </source>
</evidence>
<keyword evidence="5 8" id="KW-0460">Magnesium</keyword>
<reference evidence="10 11" key="1">
    <citation type="journal article" date="2017" name="Water Res.">
        <title>Discovery and metagenomic analysis of an anammox bacterial enrichment related to Candidatus "Brocadia caroliniensis" in a full-scale glycerol-fed nitritation-denitritation separate centrate treatment process.</title>
        <authorList>
            <person name="Park H."/>
            <person name="Brotto A.C."/>
            <person name="van Loosdrecht M.C."/>
            <person name="Chandran K."/>
        </authorList>
    </citation>
    <scope>NUCLEOTIDE SEQUENCE [LARGE SCALE GENOMIC DNA]</scope>
    <source>
        <strain evidence="10">26THWARD</strain>
    </source>
</reference>
<sequence>MTAIILAGGKSRRMGFNKALLLYDKKTFIEHQIARLKTIFDEIIISANDTGTYAHLNLPIVSDIMPEKGPLGGICAGLMRSSNQHAFVVACDMPFVHEKAILYLKEQIDDYDVVVPQTSRGLEPLHAFYSRNCIQPIRRCLDEGKLRIIDFFAEVKVKIVLEQELKGLDGSTQSLANLNTPEEYKKYFNAAISDGKKP</sequence>
<comment type="domain">
    <text evidence="8">The N-terminal domain determines nucleotide recognition and specific binding, while the C-terminal domain determines the specific binding to the target protein.</text>
</comment>
<evidence type="ECO:0000259" key="9">
    <source>
        <dbReference type="Pfam" id="PF12804"/>
    </source>
</evidence>
<dbReference type="Proteomes" id="UP000189681">
    <property type="component" value="Unassembled WGS sequence"/>
</dbReference>
<evidence type="ECO:0000313" key="11">
    <source>
        <dbReference type="Proteomes" id="UP000189681"/>
    </source>
</evidence>
<accession>A0A1V4AQ63</accession>
<dbReference type="EMBL" id="AYTS01000161">
    <property type="protein sequence ID" value="OOP55252.1"/>
    <property type="molecule type" value="Genomic_DNA"/>
</dbReference>
<feature type="binding site" evidence="8">
    <location>
        <position position="63"/>
    </location>
    <ligand>
        <name>GTP</name>
        <dbReference type="ChEBI" id="CHEBI:37565"/>
    </ligand>
</feature>
<keyword evidence="4 8" id="KW-0547">Nucleotide-binding</keyword>
<dbReference type="PANTHER" id="PTHR19136">
    <property type="entry name" value="MOLYBDENUM COFACTOR GUANYLYLTRANSFERASE"/>
    <property type="match status" value="1"/>
</dbReference>
<dbReference type="AlphaFoldDB" id="A0A1V4AQ63"/>
<comment type="caution">
    <text evidence="10">The sequence shown here is derived from an EMBL/GenBank/DDBJ whole genome shotgun (WGS) entry which is preliminary data.</text>
</comment>
<dbReference type="InterPro" id="IPR029044">
    <property type="entry name" value="Nucleotide-diphossugar_trans"/>
</dbReference>
<feature type="binding site" evidence="8">
    <location>
        <position position="92"/>
    </location>
    <ligand>
        <name>Mg(2+)</name>
        <dbReference type="ChEBI" id="CHEBI:18420"/>
    </ligand>
</feature>
<comment type="catalytic activity">
    <reaction evidence="8">
        <text>Mo-molybdopterin + GTP + H(+) = Mo-molybdopterin guanine dinucleotide + diphosphate</text>
        <dbReference type="Rhea" id="RHEA:34243"/>
        <dbReference type="ChEBI" id="CHEBI:15378"/>
        <dbReference type="ChEBI" id="CHEBI:33019"/>
        <dbReference type="ChEBI" id="CHEBI:37565"/>
        <dbReference type="ChEBI" id="CHEBI:71302"/>
        <dbReference type="ChEBI" id="CHEBI:71310"/>
        <dbReference type="EC" id="2.7.7.77"/>
    </reaction>
</comment>
<dbReference type="CDD" id="cd02503">
    <property type="entry name" value="MobA"/>
    <property type="match status" value="1"/>
</dbReference>
<comment type="caution">
    <text evidence="8">Lacks conserved residue(s) required for the propagation of feature annotation.</text>
</comment>
<dbReference type="GO" id="GO:0006777">
    <property type="term" value="P:Mo-molybdopterin cofactor biosynthetic process"/>
    <property type="evidence" value="ECO:0007669"/>
    <property type="project" value="UniProtKB-KW"/>
</dbReference>
<feature type="binding site" evidence="8">
    <location>
        <begin position="6"/>
        <end position="8"/>
    </location>
    <ligand>
        <name>GTP</name>
        <dbReference type="ChEBI" id="CHEBI:37565"/>
    </ligand>
</feature>
<comment type="subcellular location">
    <subcellularLocation>
        <location evidence="8">Cytoplasm</location>
    </subcellularLocation>
</comment>
<dbReference type="Pfam" id="PF12804">
    <property type="entry name" value="NTP_transf_3"/>
    <property type="match status" value="1"/>
</dbReference>
<dbReference type="InterPro" id="IPR013482">
    <property type="entry name" value="Molybde_CF_guanTrfase"/>
</dbReference>
<evidence type="ECO:0000313" key="10">
    <source>
        <dbReference type="EMBL" id="OOP55252.1"/>
    </source>
</evidence>